<dbReference type="OrthoDB" id="9796554at2"/>
<dbReference type="InterPro" id="IPR017937">
    <property type="entry name" value="Thioredoxin_CS"/>
</dbReference>
<dbReference type="GO" id="GO:0017004">
    <property type="term" value="P:cytochrome complex assembly"/>
    <property type="evidence" value="ECO:0007669"/>
    <property type="project" value="UniProtKB-KW"/>
</dbReference>
<dbReference type="PROSITE" id="PS51352">
    <property type="entry name" value="THIOREDOXIN_2"/>
    <property type="match status" value="1"/>
</dbReference>
<evidence type="ECO:0000256" key="5">
    <source>
        <dbReference type="ARBA" id="ARBA00023284"/>
    </source>
</evidence>
<keyword evidence="4" id="KW-1015">Disulfide bond</keyword>
<dbReference type="InterPro" id="IPR013766">
    <property type="entry name" value="Thioredoxin_domain"/>
</dbReference>
<dbReference type="PANTHER" id="PTHR42852:SF6">
    <property type="entry name" value="THIOL:DISULFIDE INTERCHANGE PROTEIN DSBE"/>
    <property type="match status" value="1"/>
</dbReference>
<dbReference type="GO" id="GO:0016491">
    <property type="term" value="F:oxidoreductase activity"/>
    <property type="evidence" value="ECO:0007669"/>
    <property type="project" value="InterPro"/>
</dbReference>
<dbReference type="InterPro" id="IPR000866">
    <property type="entry name" value="AhpC/TSA"/>
</dbReference>
<accession>A0A7Z0WIA9</accession>
<dbReference type="AlphaFoldDB" id="A0A7Z0WIA9"/>
<feature type="signal peptide" evidence="6">
    <location>
        <begin position="1"/>
        <end position="16"/>
    </location>
</feature>
<comment type="caution">
    <text evidence="8">The sequence shown here is derived from an EMBL/GenBank/DDBJ whole genome shotgun (WGS) entry which is preliminary data.</text>
</comment>
<sequence>MRTLVLLLAAALTATACTTGTDAVVRGAEFRFVSPGGQTTILYDVEDRQEVPEISGDDLMNEGEEIAVSDFVGDVVVINIWGQWCGPCRAEAPELEEIYESRKDEGLTVLGIDVRDPNRTTAQDFVRDTGLTYPSIYDPPGRCLLGLKGYPRSIVPSTIVLDNKHRVAAVFLRAVMAQDLTPTLDALLDER</sequence>
<evidence type="ECO:0000259" key="7">
    <source>
        <dbReference type="PROSITE" id="PS51352"/>
    </source>
</evidence>
<keyword evidence="6" id="KW-0732">Signal</keyword>
<protein>
    <submittedName>
        <fullName evidence="8">Alkyl hydroperoxide reductase</fullName>
    </submittedName>
</protein>
<keyword evidence="5" id="KW-0676">Redox-active center</keyword>
<dbReference type="RefSeq" id="WP_075136049.1">
    <property type="nucleotide sequence ID" value="NZ_MSIF01000017.1"/>
</dbReference>
<name>A0A7Z0WIA9_9PSEU</name>
<comment type="subcellular location">
    <subcellularLocation>
        <location evidence="1">Cell envelope</location>
    </subcellularLocation>
</comment>
<dbReference type="GO" id="GO:0016209">
    <property type="term" value="F:antioxidant activity"/>
    <property type="evidence" value="ECO:0007669"/>
    <property type="project" value="InterPro"/>
</dbReference>
<feature type="domain" description="Thioredoxin" evidence="7">
    <location>
        <begin position="45"/>
        <end position="189"/>
    </location>
</feature>
<evidence type="ECO:0000256" key="6">
    <source>
        <dbReference type="SAM" id="SignalP"/>
    </source>
</evidence>
<feature type="chain" id="PRO_5038962340" evidence="6">
    <location>
        <begin position="17"/>
        <end position="191"/>
    </location>
</feature>
<gene>
    <name evidence="8" type="ORF">BLA60_28205</name>
</gene>
<dbReference type="PROSITE" id="PS00194">
    <property type="entry name" value="THIOREDOXIN_1"/>
    <property type="match status" value="1"/>
</dbReference>
<reference evidence="8 9" key="1">
    <citation type="submission" date="2016-12" db="EMBL/GenBank/DDBJ databases">
        <title>The draft genome sequence of Actinophytocola xinjiangensis.</title>
        <authorList>
            <person name="Wang W."/>
            <person name="Yuan L."/>
        </authorList>
    </citation>
    <scope>NUCLEOTIDE SEQUENCE [LARGE SCALE GENOMIC DNA]</scope>
    <source>
        <strain evidence="8 9">CGMCC 4.4663</strain>
    </source>
</reference>
<dbReference type="Proteomes" id="UP000185696">
    <property type="component" value="Unassembled WGS sequence"/>
</dbReference>
<dbReference type="InterPro" id="IPR050553">
    <property type="entry name" value="Thioredoxin_ResA/DsbE_sf"/>
</dbReference>
<keyword evidence="9" id="KW-1185">Reference proteome</keyword>
<evidence type="ECO:0000256" key="1">
    <source>
        <dbReference type="ARBA" id="ARBA00004196"/>
    </source>
</evidence>
<evidence type="ECO:0000256" key="3">
    <source>
        <dbReference type="ARBA" id="ARBA00022968"/>
    </source>
</evidence>
<dbReference type="EMBL" id="MSIF01000017">
    <property type="protein sequence ID" value="OLF07106.1"/>
    <property type="molecule type" value="Genomic_DNA"/>
</dbReference>
<evidence type="ECO:0000256" key="4">
    <source>
        <dbReference type="ARBA" id="ARBA00023157"/>
    </source>
</evidence>
<keyword evidence="3" id="KW-0735">Signal-anchor</keyword>
<dbReference type="PROSITE" id="PS51257">
    <property type="entry name" value="PROKAR_LIPOPROTEIN"/>
    <property type="match status" value="1"/>
</dbReference>
<dbReference type="Pfam" id="PF00578">
    <property type="entry name" value="AhpC-TSA"/>
    <property type="match status" value="1"/>
</dbReference>
<dbReference type="CDD" id="cd02966">
    <property type="entry name" value="TlpA_like_family"/>
    <property type="match status" value="1"/>
</dbReference>
<keyword evidence="3" id="KW-0812">Transmembrane</keyword>
<evidence type="ECO:0000256" key="2">
    <source>
        <dbReference type="ARBA" id="ARBA00022748"/>
    </source>
</evidence>
<evidence type="ECO:0000313" key="8">
    <source>
        <dbReference type="EMBL" id="OLF07106.1"/>
    </source>
</evidence>
<dbReference type="PANTHER" id="PTHR42852">
    <property type="entry name" value="THIOL:DISULFIDE INTERCHANGE PROTEIN DSBE"/>
    <property type="match status" value="1"/>
</dbReference>
<dbReference type="SUPFAM" id="SSF52833">
    <property type="entry name" value="Thioredoxin-like"/>
    <property type="match status" value="1"/>
</dbReference>
<keyword evidence="2" id="KW-0201">Cytochrome c-type biogenesis</keyword>
<dbReference type="InterPro" id="IPR036249">
    <property type="entry name" value="Thioredoxin-like_sf"/>
</dbReference>
<evidence type="ECO:0000313" key="9">
    <source>
        <dbReference type="Proteomes" id="UP000185696"/>
    </source>
</evidence>
<dbReference type="Gene3D" id="3.40.30.10">
    <property type="entry name" value="Glutaredoxin"/>
    <property type="match status" value="1"/>
</dbReference>
<dbReference type="GO" id="GO:0030313">
    <property type="term" value="C:cell envelope"/>
    <property type="evidence" value="ECO:0007669"/>
    <property type="project" value="UniProtKB-SubCell"/>
</dbReference>
<organism evidence="8 9">
    <name type="scientific">Actinophytocola xinjiangensis</name>
    <dbReference type="NCBI Taxonomy" id="485602"/>
    <lineage>
        <taxon>Bacteria</taxon>
        <taxon>Bacillati</taxon>
        <taxon>Actinomycetota</taxon>
        <taxon>Actinomycetes</taxon>
        <taxon>Pseudonocardiales</taxon>
        <taxon>Pseudonocardiaceae</taxon>
    </lineage>
</organism>
<proteinExistence type="predicted"/>